<dbReference type="GO" id="GO:0030431">
    <property type="term" value="P:sleep"/>
    <property type="evidence" value="ECO:0007669"/>
    <property type="project" value="InterPro"/>
</dbReference>
<comment type="function">
    <text evidence="13">Bifunctional regulator of neuronal activity in the mushroom body, and possibly other regions of the brain, that acts as a signaling molecule required for homeostatic regulation of sleep under normal conditions and after sleep deprivation. Reduces neuronal excitability by enhancing Sh/shaker K(+) channel activity; possibly by stabilizing Sh/shaker to increase protein levels, accelerating its activation kinetics, slowing C-type inactivation and enhancing recovery from inactivation. Specifically affects the A-type K(+) current. Antagonizes nicotinic acetylcholine receptors (nAChRs) to reduce synaptic transmission, possibly by preventing their localization to the cell surface. Required for regulation of neuromuscular excitability and plasticity at neuromuscular junctions.</text>
</comment>
<comment type="subcellular location">
    <subcellularLocation>
        <location evidence="1">Cell membrane</location>
        <topology evidence="1">Lipid-anchor</topology>
        <topology evidence="1">GPI-anchor</topology>
        <orientation evidence="1">Extracellular side</orientation>
    </subcellularLocation>
    <subcellularLocation>
        <location evidence="10">Membrane raft</location>
        <topology evidence="10">Lipid-anchor</topology>
        <topology evidence="10">GPI-anchor</topology>
        <orientation evidence="10">Extracellular side</orientation>
    </subcellularLocation>
</comment>
<evidence type="ECO:0000256" key="15">
    <source>
        <dbReference type="RuleBase" id="RU000363"/>
    </source>
</evidence>
<evidence type="ECO:0000256" key="11">
    <source>
        <dbReference type="ARBA" id="ARBA00044524"/>
    </source>
</evidence>
<evidence type="ECO:0000256" key="10">
    <source>
        <dbReference type="ARBA" id="ARBA00044499"/>
    </source>
</evidence>
<dbReference type="Gene3D" id="3.40.50.720">
    <property type="entry name" value="NAD(P)-binding Rossmann-like Domain"/>
    <property type="match status" value="2"/>
</dbReference>
<reference evidence="16" key="1">
    <citation type="submission" date="2021-03" db="EMBL/GenBank/DDBJ databases">
        <authorList>
            <person name="Bekaert M."/>
        </authorList>
    </citation>
    <scope>NUCLEOTIDE SEQUENCE</scope>
</reference>
<keyword evidence="6" id="KW-0090">Biological rhythms</keyword>
<dbReference type="PANTHER" id="PTHR33562:SF31">
    <property type="entry name" value="PROTEIN QUIVER"/>
    <property type="match status" value="1"/>
</dbReference>
<keyword evidence="5" id="KW-0560">Oxidoreductase</keyword>
<accession>A0A8S3T214</accession>
<protein>
    <recommendedName>
        <fullName evidence="11">UPAR/Ly6 domain-containing protein qvr</fullName>
    </recommendedName>
    <alternativeName>
        <fullName evidence="12">Protein quiver</fullName>
    </alternativeName>
    <alternativeName>
        <fullName evidence="9">Protein sleepless</fullName>
    </alternativeName>
</protein>
<evidence type="ECO:0000256" key="7">
    <source>
        <dbReference type="ARBA" id="ARBA00023157"/>
    </source>
</evidence>
<dbReference type="InterPro" id="IPR020904">
    <property type="entry name" value="Sc_DH/Rdtase_CS"/>
</dbReference>
<evidence type="ECO:0000256" key="3">
    <source>
        <dbReference type="ARBA" id="ARBA00022475"/>
    </source>
</evidence>
<name>A0A8S3T214_MYTED</name>
<dbReference type="PRINTS" id="PR00081">
    <property type="entry name" value="GDHRDH"/>
</dbReference>
<dbReference type="Pfam" id="PF00106">
    <property type="entry name" value="adh_short"/>
    <property type="match status" value="1"/>
</dbReference>
<comment type="similarity">
    <text evidence="2">Belongs to the quiver family.</text>
</comment>
<dbReference type="Proteomes" id="UP000683360">
    <property type="component" value="Unassembled WGS sequence"/>
</dbReference>
<evidence type="ECO:0000313" key="17">
    <source>
        <dbReference type="Proteomes" id="UP000683360"/>
    </source>
</evidence>
<dbReference type="PRINTS" id="PR00080">
    <property type="entry name" value="SDRFAMILY"/>
</dbReference>
<dbReference type="OrthoDB" id="10046582at2759"/>
<dbReference type="CDD" id="cd05233">
    <property type="entry name" value="SDR_c"/>
    <property type="match status" value="1"/>
</dbReference>
<organism evidence="16 17">
    <name type="scientific">Mytilus edulis</name>
    <name type="common">Blue mussel</name>
    <dbReference type="NCBI Taxonomy" id="6550"/>
    <lineage>
        <taxon>Eukaryota</taxon>
        <taxon>Metazoa</taxon>
        <taxon>Spiralia</taxon>
        <taxon>Lophotrochozoa</taxon>
        <taxon>Mollusca</taxon>
        <taxon>Bivalvia</taxon>
        <taxon>Autobranchia</taxon>
        <taxon>Pteriomorphia</taxon>
        <taxon>Mytilida</taxon>
        <taxon>Mytiloidea</taxon>
        <taxon>Mytilidae</taxon>
        <taxon>Mytilinae</taxon>
        <taxon>Mytilus</taxon>
    </lineage>
</organism>
<evidence type="ECO:0000256" key="13">
    <source>
        <dbReference type="ARBA" id="ARBA00045788"/>
    </source>
</evidence>
<comment type="subunit">
    <text evidence="14">Interacts (via loop 2 of the three-fingered Ly-6 domain) with Sh/shaker; this interaction may stabilize both components of the complex and may be required for targeting or retention of Sh/shaker to neural cell projections. Interacts (via loop 2 of the three-fingered Ly-6 domain) with nAChRalpha3 and potentially other nicotinic acetylcholine receptors; this interaction is required for antagonism of nicotinic acetylcholine receptors.</text>
</comment>
<dbReference type="InterPro" id="IPR050975">
    <property type="entry name" value="Sleep_regulator"/>
</dbReference>
<evidence type="ECO:0000256" key="9">
    <source>
        <dbReference type="ARBA" id="ARBA00031037"/>
    </source>
</evidence>
<dbReference type="GO" id="GO:0005886">
    <property type="term" value="C:plasma membrane"/>
    <property type="evidence" value="ECO:0007669"/>
    <property type="project" value="UniProtKB-SubCell"/>
</dbReference>
<dbReference type="InterPro" id="IPR002347">
    <property type="entry name" value="SDR_fam"/>
</dbReference>
<dbReference type="AlphaFoldDB" id="A0A8S3T214"/>
<dbReference type="PANTHER" id="PTHR33562">
    <property type="entry name" value="ATILLA, ISOFORM B-RELATED-RELATED"/>
    <property type="match status" value="1"/>
</dbReference>
<dbReference type="InterPro" id="IPR031424">
    <property type="entry name" value="QVR-like"/>
</dbReference>
<sequence length="376" mass="42221">MDRLYPTLLLIFGFAALFLFQTGFSFRCYKCNSYMQEDCADHFNNQTWHLSECAENVTMCRKIVQEVFYNDEWQLRYVRQCAPSGIVGGDEEGACMENGPARWRSSSFKDSHDGQVMITCSILVVLICLFRTGEAVECYQCDSNEDGIQCPADERFDTYINAPVDCNGFEAHTPGQFCMKITQESPGWRGWRKVTRRCGSRTDSGVAWGCLWSWDTVGVFREICYCESNRCNSAAGLHLSLLSAIFVVKELVKHTESVFGPVDILINNASVKELVKHTESVFGPVDILVNNAGVMYYLHVTFQVKELVKHTESGFPGLAVYSGTKFYVEGLSQALRQEVCGSGVRVTCIQPGDVKTELISHSTDKEVIFSKKKSSI</sequence>
<proteinExistence type="inferred from homology"/>
<evidence type="ECO:0000256" key="6">
    <source>
        <dbReference type="ARBA" id="ARBA00023108"/>
    </source>
</evidence>
<evidence type="ECO:0000256" key="5">
    <source>
        <dbReference type="ARBA" id="ARBA00023002"/>
    </source>
</evidence>
<evidence type="ECO:0000256" key="12">
    <source>
        <dbReference type="ARBA" id="ARBA00044561"/>
    </source>
</evidence>
<keyword evidence="4" id="KW-0732">Signal</keyword>
<evidence type="ECO:0000256" key="2">
    <source>
        <dbReference type="ARBA" id="ARBA00010522"/>
    </source>
</evidence>
<comment type="similarity">
    <text evidence="15">Belongs to the short-chain dehydrogenases/reductases (SDR) family.</text>
</comment>
<keyword evidence="3" id="KW-0472">Membrane</keyword>
<dbReference type="EMBL" id="CAJPWZ010001968">
    <property type="protein sequence ID" value="CAG2227634.1"/>
    <property type="molecule type" value="Genomic_DNA"/>
</dbReference>
<keyword evidence="7" id="KW-1015">Disulfide bond</keyword>
<evidence type="ECO:0000256" key="8">
    <source>
        <dbReference type="ARBA" id="ARBA00023180"/>
    </source>
</evidence>
<dbReference type="GO" id="GO:0016491">
    <property type="term" value="F:oxidoreductase activity"/>
    <property type="evidence" value="ECO:0007669"/>
    <property type="project" value="UniProtKB-KW"/>
</dbReference>
<dbReference type="GO" id="GO:0045121">
    <property type="term" value="C:membrane raft"/>
    <property type="evidence" value="ECO:0007669"/>
    <property type="project" value="UniProtKB-SubCell"/>
</dbReference>
<keyword evidence="8" id="KW-0325">Glycoprotein</keyword>
<gene>
    <name evidence="16" type="ORF">MEDL_40616</name>
</gene>
<keyword evidence="17" id="KW-1185">Reference proteome</keyword>
<evidence type="ECO:0000256" key="14">
    <source>
        <dbReference type="ARBA" id="ARBA00046769"/>
    </source>
</evidence>
<keyword evidence="3" id="KW-1003">Cell membrane</keyword>
<dbReference type="CDD" id="cd00117">
    <property type="entry name" value="TFP"/>
    <property type="match status" value="1"/>
</dbReference>
<dbReference type="GO" id="GO:0048511">
    <property type="term" value="P:rhythmic process"/>
    <property type="evidence" value="ECO:0007669"/>
    <property type="project" value="UniProtKB-KW"/>
</dbReference>
<dbReference type="InterPro" id="IPR036291">
    <property type="entry name" value="NAD(P)-bd_dom_sf"/>
</dbReference>
<comment type="caution">
    <text evidence="16">The sequence shown here is derived from an EMBL/GenBank/DDBJ whole genome shotgun (WGS) entry which is preliminary data.</text>
</comment>
<evidence type="ECO:0000256" key="1">
    <source>
        <dbReference type="ARBA" id="ARBA00004471"/>
    </source>
</evidence>
<dbReference type="GO" id="GO:0032222">
    <property type="term" value="P:regulation of synaptic transmission, cholinergic"/>
    <property type="evidence" value="ECO:0007669"/>
    <property type="project" value="InterPro"/>
</dbReference>
<evidence type="ECO:0000256" key="4">
    <source>
        <dbReference type="ARBA" id="ARBA00022729"/>
    </source>
</evidence>
<evidence type="ECO:0000313" key="16">
    <source>
        <dbReference type="EMBL" id="CAG2227634.1"/>
    </source>
</evidence>
<dbReference type="PROSITE" id="PS00061">
    <property type="entry name" value="ADH_SHORT"/>
    <property type="match status" value="1"/>
</dbReference>
<dbReference type="Pfam" id="PF17064">
    <property type="entry name" value="QVR"/>
    <property type="match status" value="2"/>
</dbReference>
<dbReference type="SUPFAM" id="SSF51735">
    <property type="entry name" value="NAD(P)-binding Rossmann-fold domains"/>
    <property type="match status" value="1"/>
</dbReference>